<dbReference type="InterPro" id="IPR007331">
    <property type="entry name" value="Htaa"/>
</dbReference>
<gene>
    <name evidence="2" type="ORF">GCM10009808_24860</name>
</gene>
<evidence type="ECO:0000259" key="1">
    <source>
        <dbReference type="Pfam" id="PF04213"/>
    </source>
</evidence>
<protein>
    <recommendedName>
        <fullName evidence="1">Htaa domain-containing protein</fullName>
    </recommendedName>
</protein>
<dbReference type="EMBL" id="BAAAPL010000002">
    <property type="protein sequence ID" value="GAA1705915.1"/>
    <property type="molecule type" value="Genomic_DNA"/>
</dbReference>
<sequence>MDGARSSTLSAPRTRESFGIWAVKASFCRYVEALPDGFCAVSYDVRRLEGGQFVLPGTLSESGDRITWSSPASLRFTGHGGMLSVGVGELRLELAHTPGSLFVTPEPDADPLRLATASVAARSDSAVLVDLALTAEGAALFGDNYPPGEPLDSLRLVVAPES</sequence>
<name>A0ABP4UL70_9MICO</name>
<comment type="caution">
    <text evidence="2">The sequence shown here is derived from an EMBL/GenBank/DDBJ whole genome shotgun (WGS) entry which is preliminary data.</text>
</comment>
<dbReference type="RefSeq" id="WP_344073117.1">
    <property type="nucleotide sequence ID" value="NZ_BAAAPL010000002.1"/>
</dbReference>
<dbReference type="Pfam" id="PF04213">
    <property type="entry name" value="HtaA"/>
    <property type="match status" value="1"/>
</dbReference>
<reference evidence="3" key="1">
    <citation type="journal article" date="2019" name="Int. J. Syst. Evol. Microbiol.">
        <title>The Global Catalogue of Microorganisms (GCM) 10K type strain sequencing project: providing services to taxonomists for standard genome sequencing and annotation.</title>
        <authorList>
            <consortium name="The Broad Institute Genomics Platform"/>
            <consortium name="The Broad Institute Genome Sequencing Center for Infectious Disease"/>
            <person name="Wu L."/>
            <person name="Ma J."/>
        </authorList>
    </citation>
    <scope>NUCLEOTIDE SEQUENCE [LARGE SCALE GENOMIC DNA]</scope>
    <source>
        <strain evidence="3">JCM 15577</strain>
    </source>
</reference>
<feature type="domain" description="Htaa" evidence="1">
    <location>
        <begin position="21"/>
        <end position="155"/>
    </location>
</feature>
<keyword evidence="3" id="KW-1185">Reference proteome</keyword>
<organism evidence="2 3">
    <name type="scientific">Microbacterium sediminicola</name>
    <dbReference type="NCBI Taxonomy" id="415210"/>
    <lineage>
        <taxon>Bacteria</taxon>
        <taxon>Bacillati</taxon>
        <taxon>Actinomycetota</taxon>
        <taxon>Actinomycetes</taxon>
        <taxon>Micrococcales</taxon>
        <taxon>Microbacteriaceae</taxon>
        <taxon>Microbacterium</taxon>
    </lineage>
</organism>
<accession>A0ABP4UL70</accession>
<dbReference type="Proteomes" id="UP001501690">
    <property type="component" value="Unassembled WGS sequence"/>
</dbReference>
<evidence type="ECO:0000313" key="3">
    <source>
        <dbReference type="Proteomes" id="UP001501690"/>
    </source>
</evidence>
<evidence type="ECO:0000313" key="2">
    <source>
        <dbReference type="EMBL" id="GAA1705915.1"/>
    </source>
</evidence>
<proteinExistence type="predicted"/>